<keyword evidence="3" id="KW-1185">Reference proteome</keyword>
<feature type="compositionally biased region" description="Polar residues" evidence="1">
    <location>
        <begin position="134"/>
        <end position="146"/>
    </location>
</feature>
<sequence>MSWSDAVLTTQARHKPRSCPVLQAYYRDLTRDGKDDLIVGIRMPEHRLAVRVYMVDRGKLTAIMGISDALAGVQLAGHRLVIDAACDHAGYAVRTDWAYDSHRHAMTPRRVDPIPPPSTGTPNGASATPHPAMSSGSAGTFLSAAS</sequence>
<name>A0ABW0Z0S0_9ACTN</name>
<organism evidence="2 3">
    <name type="scientific">Streptomyces gamaensis</name>
    <dbReference type="NCBI Taxonomy" id="1763542"/>
    <lineage>
        <taxon>Bacteria</taxon>
        <taxon>Bacillati</taxon>
        <taxon>Actinomycetota</taxon>
        <taxon>Actinomycetes</taxon>
        <taxon>Kitasatosporales</taxon>
        <taxon>Streptomycetaceae</taxon>
        <taxon>Streptomyces</taxon>
    </lineage>
</organism>
<dbReference type="RefSeq" id="WP_390316281.1">
    <property type="nucleotide sequence ID" value="NZ_JBHSPB010000006.1"/>
</dbReference>
<dbReference type="Proteomes" id="UP001596083">
    <property type="component" value="Unassembled WGS sequence"/>
</dbReference>
<accession>A0ABW0Z0S0</accession>
<evidence type="ECO:0000313" key="3">
    <source>
        <dbReference type="Proteomes" id="UP001596083"/>
    </source>
</evidence>
<dbReference type="EMBL" id="JBHSPB010000006">
    <property type="protein sequence ID" value="MFC5721069.1"/>
    <property type="molecule type" value="Genomic_DNA"/>
</dbReference>
<comment type="caution">
    <text evidence="2">The sequence shown here is derived from an EMBL/GenBank/DDBJ whole genome shotgun (WGS) entry which is preliminary data.</text>
</comment>
<feature type="region of interest" description="Disordered" evidence="1">
    <location>
        <begin position="107"/>
        <end position="146"/>
    </location>
</feature>
<proteinExistence type="predicted"/>
<protein>
    <submittedName>
        <fullName evidence="2">Uncharacterized protein</fullName>
    </submittedName>
</protein>
<reference evidence="3" key="1">
    <citation type="journal article" date="2019" name="Int. J. Syst. Evol. Microbiol.">
        <title>The Global Catalogue of Microorganisms (GCM) 10K type strain sequencing project: providing services to taxonomists for standard genome sequencing and annotation.</title>
        <authorList>
            <consortium name="The Broad Institute Genomics Platform"/>
            <consortium name="The Broad Institute Genome Sequencing Center for Infectious Disease"/>
            <person name="Wu L."/>
            <person name="Ma J."/>
        </authorList>
    </citation>
    <scope>NUCLEOTIDE SEQUENCE [LARGE SCALE GENOMIC DNA]</scope>
    <source>
        <strain evidence="3">CGMCC 4.7304</strain>
    </source>
</reference>
<evidence type="ECO:0000313" key="2">
    <source>
        <dbReference type="EMBL" id="MFC5721069.1"/>
    </source>
</evidence>
<gene>
    <name evidence="2" type="ORF">ACFP1Z_12910</name>
</gene>
<evidence type="ECO:0000256" key="1">
    <source>
        <dbReference type="SAM" id="MobiDB-lite"/>
    </source>
</evidence>